<dbReference type="AlphaFoldDB" id="A0A074VI62"/>
<name>A0A074VI62_AURM1</name>
<evidence type="ECO:0000256" key="3">
    <source>
        <dbReference type="ARBA" id="ARBA00022475"/>
    </source>
</evidence>
<dbReference type="InterPro" id="IPR036259">
    <property type="entry name" value="MFS_trans_sf"/>
</dbReference>
<dbReference type="FunFam" id="1.20.1250.20:FF:000386">
    <property type="entry name" value="MFS general substrate transporter"/>
    <property type="match status" value="1"/>
</dbReference>
<evidence type="ECO:0000256" key="5">
    <source>
        <dbReference type="ARBA" id="ARBA00022989"/>
    </source>
</evidence>
<evidence type="ECO:0000256" key="8">
    <source>
        <dbReference type="SAM" id="MobiDB-lite"/>
    </source>
</evidence>
<evidence type="ECO:0000256" key="7">
    <source>
        <dbReference type="ARBA" id="ARBA00037968"/>
    </source>
</evidence>
<dbReference type="SUPFAM" id="SSF103473">
    <property type="entry name" value="MFS general substrate transporter"/>
    <property type="match status" value="1"/>
</dbReference>
<organism evidence="10 11">
    <name type="scientific">Aureobasidium melanogenum (strain CBS 110374)</name>
    <name type="common">Aureobasidium pullulans var. melanogenum</name>
    <dbReference type="NCBI Taxonomy" id="1043003"/>
    <lineage>
        <taxon>Eukaryota</taxon>
        <taxon>Fungi</taxon>
        <taxon>Dikarya</taxon>
        <taxon>Ascomycota</taxon>
        <taxon>Pezizomycotina</taxon>
        <taxon>Dothideomycetes</taxon>
        <taxon>Dothideomycetidae</taxon>
        <taxon>Dothideales</taxon>
        <taxon>Saccotheciaceae</taxon>
        <taxon>Aureobasidium</taxon>
    </lineage>
</organism>
<keyword evidence="6 9" id="KW-0472">Membrane</keyword>
<evidence type="ECO:0000256" key="2">
    <source>
        <dbReference type="ARBA" id="ARBA00022448"/>
    </source>
</evidence>
<dbReference type="PANTHER" id="PTHR43791:SF37">
    <property type="entry name" value="MAJOR FACILITATOR SUPERFAMILY (MFS) PROFILE DOMAIN-CONTAINING PROTEIN"/>
    <property type="match status" value="1"/>
</dbReference>
<dbReference type="EMBL" id="KL584843">
    <property type="protein sequence ID" value="KEQ60425.1"/>
    <property type="molecule type" value="Genomic_DNA"/>
</dbReference>
<evidence type="ECO:0000256" key="4">
    <source>
        <dbReference type="ARBA" id="ARBA00022692"/>
    </source>
</evidence>
<keyword evidence="5 9" id="KW-1133">Transmembrane helix</keyword>
<feature type="transmembrane region" description="Helical" evidence="9">
    <location>
        <begin position="208"/>
        <end position="228"/>
    </location>
</feature>
<keyword evidence="4 9" id="KW-0812">Transmembrane</keyword>
<keyword evidence="2" id="KW-0813">Transport</keyword>
<comment type="similarity">
    <text evidence="7">Belongs to the major facilitator superfamily. Allantoate permease family.</text>
</comment>
<accession>A0A074VI62</accession>
<dbReference type="Proteomes" id="UP000030672">
    <property type="component" value="Unassembled WGS sequence"/>
</dbReference>
<dbReference type="Pfam" id="PF07690">
    <property type="entry name" value="MFS_1"/>
    <property type="match status" value="1"/>
</dbReference>
<dbReference type="RefSeq" id="XP_040877448.1">
    <property type="nucleotide sequence ID" value="XM_041028544.1"/>
</dbReference>
<dbReference type="GeneID" id="63921917"/>
<reference evidence="10 11" key="1">
    <citation type="journal article" date="2014" name="BMC Genomics">
        <title>Genome sequencing of four Aureobasidium pullulans varieties: biotechnological potential, stress tolerance, and description of new species.</title>
        <authorList>
            <person name="Gostin Ar C."/>
            <person name="Ohm R.A."/>
            <person name="Kogej T."/>
            <person name="Sonjak S."/>
            <person name="Turk M."/>
            <person name="Zajc J."/>
            <person name="Zalar P."/>
            <person name="Grube M."/>
            <person name="Sun H."/>
            <person name="Han J."/>
            <person name="Sharma A."/>
            <person name="Chiniquy J."/>
            <person name="Ngan C.Y."/>
            <person name="Lipzen A."/>
            <person name="Barry K."/>
            <person name="Grigoriev I.V."/>
            <person name="Gunde-Cimerman N."/>
        </authorList>
    </citation>
    <scope>NUCLEOTIDE SEQUENCE [LARGE SCALE GENOMIC DNA]</scope>
    <source>
        <strain evidence="10 11">CBS 110374</strain>
    </source>
</reference>
<evidence type="ECO:0000256" key="6">
    <source>
        <dbReference type="ARBA" id="ARBA00023136"/>
    </source>
</evidence>
<evidence type="ECO:0000313" key="11">
    <source>
        <dbReference type="Proteomes" id="UP000030672"/>
    </source>
</evidence>
<evidence type="ECO:0000256" key="1">
    <source>
        <dbReference type="ARBA" id="ARBA00004651"/>
    </source>
</evidence>
<proteinExistence type="inferred from homology"/>
<dbReference type="Gene3D" id="1.20.1250.20">
    <property type="entry name" value="MFS general substrate transporter like domains"/>
    <property type="match status" value="2"/>
</dbReference>
<feature type="region of interest" description="Disordered" evidence="8">
    <location>
        <begin position="1"/>
        <end position="22"/>
    </location>
</feature>
<evidence type="ECO:0000313" key="10">
    <source>
        <dbReference type="EMBL" id="KEQ60425.1"/>
    </source>
</evidence>
<feature type="transmembrane region" description="Helical" evidence="9">
    <location>
        <begin position="382"/>
        <end position="404"/>
    </location>
</feature>
<feature type="transmembrane region" description="Helical" evidence="9">
    <location>
        <begin position="146"/>
        <end position="166"/>
    </location>
</feature>
<dbReference type="InterPro" id="IPR011701">
    <property type="entry name" value="MFS"/>
</dbReference>
<comment type="subcellular location">
    <subcellularLocation>
        <location evidence="1">Cell membrane</location>
        <topology evidence="1">Multi-pass membrane protein</topology>
    </subcellularLocation>
</comment>
<dbReference type="HOGENOM" id="CLU_001265_4_2_1"/>
<feature type="transmembrane region" description="Helical" evidence="9">
    <location>
        <begin position="240"/>
        <end position="261"/>
    </location>
</feature>
<dbReference type="GO" id="GO:0005886">
    <property type="term" value="C:plasma membrane"/>
    <property type="evidence" value="ECO:0007669"/>
    <property type="project" value="UniProtKB-SubCell"/>
</dbReference>
<feature type="transmembrane region" description="Helical" evidence="9">
    <location>
        <begin position="119"/>
        <end position="139"/>
    </location>
</feature>
<dbReference type="PANTHER" id="PTHR43791">
    <property type="entry name" value="PERMEASE-RELATED"/>
    <property type="match status" value="1"/>
</dbReference>
<sequence length="536" mass="60891">MADHLTIQTHTDTHDGRAPRKDISSIDVVSDSSSSDAHGHLEEHYTQIQRFFRSIQRYIWDDPDKPKHEKKFLLKLDFFLLTYACLGYFCKNLDQQNISNAYVSGMKEALNMHGNELTYLSNVFTAGYVVSQLPAVILVTKVRPSYVIPTLECLWAIFTFCSAAVTSVPQLYGLRFLVALCEGAFFPCIIYLIGSWYTKHERAKRTTIFYCTASLAHMFSGYLQAAAYDNLDGHLGHAGWQWLFIICGIISLPVGVIGYFFNPDFPENTRAFYLTKDEAAYARQRLVLDGYTPLGSSSSKWDKKKIFRIVKTWQFWVLSFGYFFVQSSHPSQQPFYSLWLKAEGHSIYQVNVWPTGQSAVGAVTQIIAGMLSDSPLLGGKRWQSIAVLQGASFFGTLVLAIWNVPIGLKYFAFYISYCSAGVPGLFYSWFPDLMPQDHEMRGFLTAFSNMFSYVNQIWFQDAVWRTEEAPRFRPGFIAAASFSIALILTACLIRVLEKRDAKRDYRSKEVPETVSETSRVEDKVIPELQADPVHVA</sequence>
<gene>
    <name evidence="10" type="ORF">M437DRAFT_86885</name>
</gene>
<feature type="compositionally biased region" description="Polar residues" evidence="8">
    <location>
        <begin position="1"/>
        <end position="10"/>
    </location>
</feature>
<feature type="compositionally biased region" description="Basic and acidic residues" evidence="8">
    <location>
        <begin position="11"/>
        <end position="22"/>
    </location>
</feature>
<feature type="transmembrane region" description="Helical" evidence="9">
    <location>
        <begin position="172"/>
        <end position="196"/>
    </location>
</feature>
<feature type="transmembrane region" description="Helical" evidence="9">
    <location>
        <begin position="476"/>
        <end position="496"/>
    </location>
</feature>
<feature type="transmembrane region" description="Helical" evidence="9">
    <location>
        <begin position="411"/>
        <end position="430"/>
    </location>
</feature>
<protein>
    <submittedName>
        <fullName evidence="10">MFS general substrate transporter</fullName>
    </submittedName>
</protein>
<dbReference type="GO" id="GO:0022857">
    <property type="term" value="F:transmembrane transporter activity"/>
    <property type="evidence" value="ECO:0007669"/>
    <property type="project" value="InterPro"/>
</dbReference>
<evidence type="ECO:0000256" key="9">
    <source>
        <dbReference type="SAM" id="Phobius"/>
    </source>
</evidence>
<keyword evidence="3" id="KW-1003">Cell membrane</keyword>
<dbReference type="FunFam" id="1.20.1250.20:FF:000065">
    <property type="entry name" value="Putative MFS pantothenate transporter"/>
    <property type="match status" value="1"/>
</dbReference>
<keyword evidence="11" id="KW-1185">Reference proteome</keyword>